<evidence type="ECO:0000256" key="1">
    <source>
        <dbReference type="SAM" id="SignalP"/>
    </source>
</evidence>
<keyword evidence="1" id="KW-0732">Signal</keyword>
<organism evidence="2 3">
    <name type="scientific">Ensete ventricosum</name>
    <name type="common">Abyssinian banana</name>
    <name type="synonym">Musa ensete</name>
    <dbReference type="NCBI Taxonomy" id="4639"/>
    <lineage>
        <taxon>Eukaryota</taxon>
        <taxon>Viridiplantae</taxon>
        <taxon>Streptophyta</taxon>
        <taxon>Embryophyta</taxon>
        <taxon>Tracheophyta</taxon>
        <taxon>Spermatophyta</taxon>
        <taxon>Magnoliopsida</taxon>
        <taxon>Liliopsida</taxon>
        <taxon>Zingiberales</taxon>
        <taxon>Musaceae</taxon>
        <taxon>Ensete</taxon>
    </lineage>
</organism>
<dbReference type="AlphaFoldDB" id="A0A426ZWG9"/>
<feature type="chain" id="PRO_5019097764" evidence="1">
    <location>
        <begin position="22"/>
        <end position="102"/>
    </location>
</feature>
<name>A0A426ZWG9_ENSVE</name>
<accession>A0A426ZWG9</accession>
<protein>
    <submittedName>
        <fullName evidence="2">Uncharacterized protein</fullName>
    </submittedName>
</protein>
<gene>
    <name evidence="2" type="ORF">B296_00020498</name>
</gene>
<reference evidence="2 3" key="1">
    <citation type="journal article" date="2014" name="Agronomy (Basel)">
        <title>A Draft Genome Sequence for Ensete ventricosum, the Drought-Tolerant Tree Against Hunger.</title>
        <authorList>
            <person name="Harrison J."/>
            <person name="Moore K.A."/>
            <person name="Paszkiewicz K."/>
            <person name="Jones T."/>
            <person name="Grant M."/>
            <person name="Ambacheew D."/>
            <person name="Muzemil S."/>
            <person name="Studholme D.J."/>
        </authorList>
    </citation>
    <scope>NUCLEOTIDE SEQUENCE [LARGE SCALE GENOMIC DNA]</scope>
</reference>
<proteinExistence type="predicted"/>
<sequence>MPLAWAQTMLAVALTVMAGAAASCSLAAGGLTAPASIVLQVTAPPQGALAATSHPCKGPGHGWPPLQKVWPWSTTPLHYVHYENVARIHLEGYEKKVKRPPL</sequence>
<feature type="signal peptide" evidence="1">
    <location>
        <begin position="1"/>
        <end position="21"/>
    </location>
</feature>
<comment type="caution">
    <text evidence="2">The sequence shown here is derived from an EMBL/GenBank/DDBJ whole genome shotgun (WGS) entry which is preliminary data.</text>
</comment>
<evidence type="ECO:0000313" key="3">
    <source>
        <dbReference type="Proteomes" id="UP000287651"/>
    </source>
</evidence>
<dbReference type="Proteomes" id="UP000287651">
    <property type="component" value="Unassembled WGS sequence"/>
</dbReference>
<dbReference type="EMBL" id="AMZH03004726">
    <property type="protein sequence ID" value="RRT68349.1"/>
    <property type="molecule type" value="Genomic_DNA"/>
</dbReference>
<evidence type="ECO:0000313" key="2">
    <source>
        <dbReference type="EMBL" id="RRT68349.1"/>
    </source>
</evidence>